<dbReference type="SUPFAM" id="SSF52540">
    <property type="entry name" value="P-loop containing nucleoside triphosphate hydrolases"/>
    <property type="match status" value="1"/>
</dbReference>
<keyword evidence="3" id="KW-0963">Cytoplasm</keyword>
<sequence>MPLIALTGGIASGKSTIADRLAAHGAVVVDADAIVREVQQPGSPVLTDIAEAFGEGMLHPDGSLDRAALGARVFGEPDLVARLNAIVHPAVKVESLRRFAAAFAADPSAVVVYDVPLLAEARADDDWDLVVVAHAPAAVRERRLIELRGMTQEQARARIAAQAGDDERLALADVVIDTAASIGETLAQADALWERVSETRRSLE</sequence>
<comment type="catalytic activity">
    <reaction evidence="3">
        <text>3'-dephospho-CoA + ATP = ADP + CoA + H(+)</text>
        <dbReference type="Rhea" id="RHEA:18245"/>
        <dbReference type="ChEBI" id="CHEBI:15378"/>
        <dbReference type="ChEBI" id="CHEBI:30616"/>
        <dbReference type="ChEBI" id="CHEBI:57287"/>
        <dbReference type="ChEBI" id="CHEBI:57328"/>
        <dbReference type="ChEBI" id="CHEBI:456216"/>
        <dbReference type="EC" id="2.7.1.24"/>
    </reaction>
</comment>
<dbReference type="GO" id="GO:0005737">
    <property type="term" value="C:cytoplasm"/>
    <property type="evidence" value="ECO:0007669"/>
    <property type="project" value="UniProtKB-SubCell"/>
</dbReference>
<keyword evidence="3 5" id="KW-0808">Transferase</keyword>
<dbReference type="HAMAP" id="MF_00376">
    <property type="entry name" value="Dephospho_CoA_kinase"/>
    <property type="match status" value="1"/>
</dbReference>
<dbReference type="PROSITE" id="PS51219">
    <property type="entry name" value="DPCK"/>
    <property type="match status" value="1"/>
</dbReference>
<dbReference type="AlphaFoldDB" id="A0A4P6EIU8"/>
<dbReference type="Gene3D" id="3.40.50.300">
    <property type="entry name" value="P-loop containing nucleotide triphosphate hydrolases"/>
    <property type="match status" value="1"/>
</dbReference>
<evidence type="ECO:0000256" key="4">
    <source>
        <dbReference type="NCBIfam" id="TIGR00152"/>
    </source>
</evidence>
<keyword evidence="6" id="KW-1185">Reference proteome</keyword>
<keyword evidence="2 3" id="KW-0067">ATP-binding</keyword>
<reference evidence="5 6" key="1">
    <citation type="submission" date="2019-01" db="EMBL/GenBank/DDBJ databases">
        <title>Genome sequencing of strain DFW100M-13.</title>
        <authorList>
            <person name="Heo J."/>
            <person name="Kim S.-J."/>
            <person name="Kim J.-S."/>
            <person name="Hong S.-B."/>
            <person name="Kwon S.-W."/>
        </authorList>
    </citation>
    <scope>NUCLEOTIDE SEQUENCE [LARGE SCALE GENOMIC DNA]</scope>
    <source>
        <strain evidence="5 6">DFW100M-13</strain>
    </source>
</reference>
<dbReference type="EMBL" id="CP035494">
    <property type="protein sequence ID" value="QAY61946.1"/>
    <property type="molecule type" value="Genomic_DNA"/>
</dbReference>
<dbReference type="Proteomes" id="UP000293995">
    <property type="component" value="Chromosome"/>
</dbReference>
<dbReference type="NCBIfam" id="NF002879">
    <property type="entry name" value="PRK03333.1"/>
    <property type="match status" value="1"/>
</dbReference>
<evidence type="ECO:0000256" key="2">
    <source>
        <dbReference type="ARBA" id="ARBA00022840"/>
    </source>
</evidence>
<dbReference type="CDD" id="cd02022">
    <property type="entry name" value="DPCK"/>
    <property type="match status" value="1"/>
</dbReference>
<comment type="similarity">
    <text evidence="3">Belongs to the CoaE family.</text>
</comment>
<evidence type="ECO:0000256" key="3">
    <source>
        <dbReference type="HAMAP-Rule" id="MF_00376"/>
    </source>
</evidence>
<accession>A0A4P6EIU8</accession>
<comment type="pathway">
    <text evidence="3">Cofactor biosynthesis; coenzyme A biosynthesis; CoA from (R)-pantothenate: step 5/5.</text>
</comment>
<dbReference type="GO" id="GO:0004140">
    <property type="term" value="F:dephospho-CoA kinase activity"/>
    <property type="evidence" value="ECO:0007669"/>
    <property type="project" value="UniProtKB-UniRule"/>
</dbReference>
<dbReference type="GO" id="GO:0005524">
    <property type="term" value="F:ATP binding"/>
    <property type="evidence" value="ECO:0007669"/>
    <property type="project" value="UniProtKB-UniRule"/>
</dbReference>
<feature type="binding site" evidence="3">
    <location>
        <begin position="11"/>
        <end position="16"/>
    </location>
    <ligand>
        <name>ATP</name>
        <dbReference type="ChEBI" id="CHEBI:30616"/>
    </ligand>
</feature>
<organism evidence="5 6">
    <name type="scientific">Microbacterium protaetiae</name>
    <dbReference type="NCBI Taxonomy" id="2509458"/>
    <lineage>
        <taxon>Bacteria</taxon>
        <taxon>Bacillati</taxon>
        <taxon>Actinomycetota</taxon>
        <taxon>Actinomycetes</taxon>
        <taxon>Micrococcales</taxon>
        <taxon>Microbacteriaceae</taxon>
        <taxon>Microbacterium</taxon>
    </lineage>
</organism>
<dbReference type="PANTHER" id="PTHR10695">
    <property type="entry name" value="DEPHOSPHO-COA KINASE-RELATED"/>
    <property type="match status" value="1"/>
</dbReference>
<evidence type="ECO:0000313" key="6">
    <source>
        <dbReference type="Proteomes" id="UP000293995"/>
    </source>
</evidence>
<evidence type="ECO:0000313" key="5">
    <source>
        <dbReference type="EMBL" id="QAY61946.1"/>
    </source>
</evidence>
<dbReference type="Pfam" id="PF01121">
    <property type="entry name" value="CoaE"/>
    <property type="match status" value="1"/>
</dbReference>
<dbReference type="NCBIfam" id="TIGR00152">
    <property type="entry name" value="dephospho-CoA kinase"/>
    <property type="match status" value="1"/>
</dbReference>
<keyword evidence="1 3" id="KW-0547">Nucleotide-binding</keyword>
<dbReference type="EC" id="2.7.1.24" evidence="3 4"/>
<proteinExistence type="inferred from homology"/>
<dbReference type="GO" id="GO:0015937">
    <property type="term" value="P:coenzyme A biosynthetic process"/>
    <property type="evidence" value="ECO:0007669"/>
    <property type="project" value="UniProtKB-UniRule"/>
</dbReference>
<dbReference type="InterPro" id="IPR001977">
    <property type="entry name" value="Depp_CoAkinase"/>
</dbReference>
<dbReference type="PANTHER" id="PTHR10695:SF46">
    <property type="entry name" value="BIFUNCTIONAL COENZYME A SYNTHASE-RELATED"/>
    <property type="match status" value="1"/>
</dbReference>
<dbReference type="KEGG" id="mprt:ET475_17330"/>
<protein>
    <recommendedName>
        <fullName evidence="3 4">Dephospho-CoA kinase</fullName>
        <ecNumber evidence="3 4">2.7.1.24</ecNumber>
    </recommendedName>
    <alternativeName>
        <fullName evidence="3">Dephosphocoenzyme A kinase</fullName>
    </alternativeName>
</protein>
<name>A0A4P6EIU8_9MICO</name>
<dbReference type="UniPathway" id="UPA00241">
    <property type="reaction ID" value="UER00356"/>
</dbReference>
<evidence type="ECO:0000256" key="1">
    <source>
        <dbReference type="ARBA" id="ARBA00022741"/>
    </source>
</evidence>
<comment type="subcellular location">
    <subcellularLocation>
        <location evidence="3">Cytoplasm</location>
    </subcellularLocation>
</comment>
<comment type="function">
    <text evidence="3">Catalyzes the phosphorylation of the 3'-hydroxyl group of dephosphocoenzyme A to form coenzyme A.</text>
</comment>
<gene>
    <name evidence="3" type="primary">coaE</name>
    <name evidence="5" type="ORF">ET475_17330</name>
</gene>
<dbReference type="RefSeq" id="WP_129394128.1">
    <property type="nucleotide sequence ID" value="NZ_CP035494.1"/>
</dbReference>
<keyword evidence="3 5" id="KW-0418">Kinase</keyword>
<dbReference type="OrthoDB" id="9812943at2"/>
<dbReference type="InterPro" id="IPR027417">
    <property type="entry name" value="P-loop_NTPase"/>
</dbReference>
<keyword evidence="3" id="KW-0173">Coenzyme A biosynthesis</keyword>